<reference evidence="2" key="1">
    <citation type="submission" date="2019-12" db="EMBL/GenBank/DDBJ databases">
        <title>Novel species isolated from a subtropical stream in China.</title>
        <authorList>
            <person name="Lu H."/>
        </authorList>
    </citation>
    <scope>NUCLEOTIDE SEQUENCE [LARGE SCALE GENOMIC DNA]</scope>
    <source>
        <strain evidence="2">FT93W</strain>
    </source>
</reference>
<dbReference type="Proteomes" id="UP000444316">
    <property type="component" value="Unassembled WGS sequence"/>
</dbReference>
<organism evidence="2 3">
    <name type="scientific">Duganella fentianensis</name>
    <dbReference type="NCBI Taxonomy" id="2692177"/>
    <lineage>
        <taxon>Bacteria</taxon>
        <taxon>Pseudomonadati</taxon>
        <taxon>Pseudomonadota</taxon>
        <taxon>Betaproteobacteria</taxon>
        <taxon>Burkholderiales</taxon>
        <taxon>Oxalobacteraceae</taxon>
        <taxon>Telluria group</taxon>
        <taxon>Duganella</taxon>
    </lineage>
</organism>
<gene>
    <name evidence="2" type="ORF">GTP23_19710</name>
</gene>
<dbReference type="RefSeq" id="WP_161036658.1">
    <property type="nucleotide sequence ID" value="NZ_WWCL01000004.1"/>
</dbReference>
<feature type="chain" id="PRO_5032623271" evidence="1">
    <location>
        <begin position="20"/>
        <end position="345"/>
    </location>
</feature>
<comment type="caution">
    <text evidence="2">The sequence shown here is derived from an EMBL/GenBank/DDBJ whole genome shotgun (WGS) entry which is preliminary data.</text>
</comment>
<dbReference type="AlphaFoldDB" id="A0A845I589"/>
<feature type="signal peptide" evidence="1">
    <location>
        <begin position="1"/>
        <end position="19"/>
    </location>
</feature>
<dbReference type="EMBL" id="WWCL01000004">
    <property type="protein sequence ID" value="MYN47275.1"/>
    <property type="molecule type" value="Genomic_DNA"/>
</dbReference>
<accession>A0A845I589</accession>
<proteinExistence type="predicted"/>
<keyword evidence="3" id="KW-1185">Reference proteome</keyword>
<evidence type="ECO:0000256" key="1">
    <source>
        <dbReference type="SAM" id="SignalP"/>
    </source>
</evidence>
<name>A0A845I589_9BURK</name>
<keyword evidence="1" id="KW-0732">Signal</keyword>
<evidence type="ECO:0000313" key="3">
    <source>
        <dbReference type="Proteomes" id="UP000444316"/>
    </source>
</evidence>
<evidence type="ECO:0000313" key="2">
    <source>
        <dbReference type="EMBL" id="MYN47275.1"/>
    </source>
</evidence>
<sequence>MKKISLCIAVLLFPLLALAQIVESKGAGTLSYSGPSVPQEVKDKAYVKAQVSAIERYFAASGEAEAQNFDAIQDKIEENLEKFILNTTVLNEQDMGSQHKYSVAVRVELNLARLRNTLRASSAAGKANNGAKSQLVYLFVGREAASVRTFDARVLQRTEAEVTRSGSAKGTERAAVQVESGGSSQQKADEVNYRLLPITNTATAITNLFSQGGYQVVDPAYVIGDGDFKAVNKDFSSGNDLSPATLRSVVATLRKNRIPYLVIATLDAGAPSKDPATGLARSAVNVTARVLDLSNQFPREVASVPAKSYFGVGPDNSVARDQGLKEAALAAAREVISRLNAVGVQ</sequence>
<protein>
    <submittedName>
        <fullName evidence="2">Uncharacterized protein</fullName>
    </submittedName>
</protein>